<keyword evidence="3 9" id="KW-0812">Transmembrane</keyword>
<proteinExistence type="predicted"/>
<evidence type="ECO:0000256" key="4">
    <source>
        <dbReference type="ARBA" id="ARBA00022725"/>
    </source>
</evidence>
<keyword evidence="2" id="KW-0716">Sensory transduction</keyword>
<evidence type="ECO:0000256" key="9">
    <source>
        <dbReference type="SAM" id="Phobius"/>
    </source>
</evidence>
<protein>
    <submittedName>
        <fullName evidence="10">CLUMA_CG019937, isoform A</fullName>
    </submittedName>
</protein>
<dbReference type="GO" id="GO:0016020">
    <property type="term" value="C:membrane"/>
    <property type="evidence" value="ECO:0007669"/>
    <property type="project" value="UniProtKB-SubCell"/>
</dbReference>
<accession>A0A1J1J1V1</accession>
<name>A0A1J1J1V1_9DIPT</name>
<gene>
    <name evidence="10" type="ORF">CLUMA_CG019937</name>
</gene>
<evidence type="ECO:0000256" key="6">
    <source>
        <dbReference type="ARBA" id="ARBA00023136"/>
    </source>
</evidence>
<comment type="subcellular location">
    <subcellularLocation>
        <location evidence="1">Membrane</location>
        <topology evidence="1">Multi-pass membrane protein</topology>
    </subcellularLocation>
</comment>
<reference evidence="10 11" key="1">
    <citation type="submission" date="2015-04" db="EMBL/GenBank/DDBJ databases">
        <authorList>
            <person name="Syromyatnikov M.Y."/>
            <person name="Popov V.N."/>
        </authorList>
    </citation>
    <scope>NUCLEOTIDE SEQUENCE [LARGE SCALE GENOMIC DNA]</scope>
</reference>
<organism evidence="10 11">
    <name type="scientific">Clunio marinus</name>
    <dbReference type="NCBI Taxonomy" id="568069"/>
    <lineage>
        <taxon>Eukaryota</taxon>
        <taxon>Metazoa</taxon>
        <taxon>Ecdysozoa</taxon>
        <taxon>Arthropoda</taxon>
        <taxon>Hexapoda</taxon>
        <taxon>Insecta</taxon>
        <taxon>Pterygota</taxon>
        <taxon>Neoptera</taxon>
        <taxon>Endopterygota</taxon>
        <taxon>Diptera</taxon>
        <taxon>Nematocera</taxon>
        <taxon>Chironomoidea</taxon>
        <taxon>Chironomidae</taxon>
        <taxon>Clunio</taxon>
    </lineage>
</organism>
<feature type="transmembrane region" description="Helical" evidence="9">
    <location>
        <begin position="83"/>
        <end position="105"/>
    </location>
</feature>
<evidence type="ECO:0000313" key="11">
    <source>
        <dbReference type="Proteomes" id="UP000183832"/>
    </source>
</evidence>
<sequence length="229" mass="26393">MKFLNNGLDFEREFQFIEKIYKIISLDIFGGIAHHQKMIVKSYAICSQLDIVSKIKSAITEDANCTTEEEMQIEIKYRKYSRILIVGTAFLSCSVMGLSVLWSLIFIKQMVMLINIQIPWTLPDTHPSHEINLIMMFLWHFISTTLIAGFDSFFILVTFHCVAKMSVCCSKASRIDGKTDENFISDLVEKHLRVMEMIKISAKIFNQTCFHQLFTTFGVIRIVISLNIV</sequence>
<dbReference type="AlphaFoldDB" id="A0A1J1J1V1"/>
<keyword evidence="7" id="KW-0675">Receptor</keyword>
<evidence type="ECO:0000313" key="10">
    <source>
        <dbReference type="EMBL" id="CRL06515.1"/>
    </source>
</evidence>
<dbReference type="GO" id="GO:0007165">
    <property type="term" value="P:signal transduction"/>
    <property type="evidence" value="ECO:0007669"/>
    <property type="project" value="UniProtKB-KW"/>
</dbReference>
<evidence type="ECO:0000256" key="5">
    <source>
        <dbReference type="ARBA" id="ARBA00022989"/>
    </source>
</evidence>
<evidence type="ECO:0000256" key="1">
    <source>
        <dbReference type="ARBA" id="ARBA00004141"/>
    </source>
</evidence>
<keyword evidence="8" id="KW-0807">Transducer</keyword>
<keyword evidence="6 9" id="KW-0472">Membrane</keyword>
<dbReference type="Pfam" id="PF02949">
    <property type="entry name" value="7tm_6"/>
    <property type="match status" value="1"/>
</dbReference>
<dbReference type="EMBL" id="CVRI01000067">
    <property type="protein sequence ID" value="CRL06515.1"/>
    <property type="molecule type" value="Genomic_DNA"/>
</dbReference>
<feature type="transmembrane region" description="Helical" evidence="9">
    <location>
        <begin position="137"/>
        <end position="163"/>
    </location>
</feature>
<evidence type="ECO:0000256" key="7">
    <source>
        <dbReference type="ARBA" id="ARBA00023170"/>
    </source>
</evidence>
<evidence type="ECO:0000256" key="3">
    <source>
        <dbReference type="ARBA" id="ARBA00022692"/>
    </source>
</evidence>
<evidence type="ECO:0000256" key="2">
    <source>
        <dbReference type="ARBA" id="ARBA00022606"/>
    </source>
</evidence>
<dbReference type="GO" id="GO:0005549">
    <property type="term" value="F:odorant binding"/>
    <property type="evidence" value="ECO:0007669"/>
    <property type="project" value="InterPro"/>
</dbReference>
<evidence type="ECO:0000256" key="8">
    <source>
        <dbReference type="ARBA" id="ARBA00023224"/>
    </source>
</evidence>
<keyword evidence="4" id="KW-0552">Olfaction</keyword>
<dbReference type="Proteomes" id="UP000183832">
    <property type="component" value="Unassembled WGS sequence"/>
</dbReference>
<dbReference type="GO" id="GO:0004984">
    <property type="term" value="F:olfactory receptor activity"/>
    <property type="evidence" value="ECO:0007669"/>
    <property type="project" value="InterPro"/>
</dbReference>
<dbReference type="InterPro" id="IPR004117">
    <property type="entry name" value="7tm6_olfct_rcpt"/>
</dbReference>
<keyword evidence="11" id="KW-1185">Reference proteome</keyword>
<keyword evidence="5 9" id="KW-1133">Transmembrane helix</keyword>